<feature type="compositionally biased region" description="Acidic residues" evidence="1">
    <location>
        <begin position="45"/>
        <end position="64"/>
    </location>
</feature>
<dbReference type="AlphaFoldDB" id="A0A7I9ZFH7"/>
<keyword evidence="3" id="KW-1185">Reference proteome</keyword>
<proteinExistence type="predicted"/>
<reference evidence="2 3" key="1">
    <citation type="journal article" date="2019" name="Emerg. Microbes Infect.">
        <title>Comprehensive subspecies identification of 175 nontuberculous mycobacteria species based on 7547 genomic profiles.</title>
        <authorList>
            <person name="Matsumoto Y."/>
            <person name="Kinjo T."/>
            <person name="Motooka D."/>
            <person name="Nabeya D."/>
            <person name="Jung N."/>
            <person name="Uechi K."/>
            <person name="Horii T."/>
            <person name="Iida T."/>
            <person name="Fujita J."/>
            <person name="Nakamura S."/>
        </authorList>
    </citation>
    <scope>NUCLEOTIDE SEQUENCE [LARGE SCALE GENOMIC DNA]</scope>
    <source>
        <strain evidence="2 3">JCM 30996</strain>
    </source>
</reference>
<evidence type="ECO:0000313" key="3">
    <source>
        <dbReference type="Proteomes" id="UP000465304"/>
    </source>
</evidence>
<protein>
    <submittedName>
        <fullName evidence="2">Uncharacterized protein</fullName>
    </submittedName>
</protein>
<dbReference type="Proteomes" id="UP000465304">
    <property type="component" value="Unassembled WGS sequence"/>
</dbReference>
<gene>
    <name evidence="2" type="ORF">MHIP_02680</name>
</gene>
<dbReference type="EMBL" id="BLLB01000002">
    <property type="protein sequence ID" value="GFG99784.1"/>
    <property type="molecule type" value="Genomic_DNA"/>
</dbReference>
<feature type="region of interest" description="Disordered" evidence="1">
    <location>
        <begin position="33"/>
        <end position="87"/>
    </location>
</feature>
<evidence type="ECO:0000256" key="1">
    <source>
        <dbReference type="SAM" id="MobiDB-lite"/>
    </source>
</evidence>
<evidence type="ECO:0000313" key="2">
    <source>
        <dbReference type="EMBL" id="GFG99784.1"/>
    </source>
</evidence>
<feature type="compositionally biased region" description="Basic and acidic residues" evidence="1">
    <location>
        <begin position="33"/>
        <end position="44"/>
    </location>
</feature>
<accession>A0A7I9ZFH7</accession>
<organism evidence="2 3">
    <name type="scientific">Mycolicibacterium hippocampi</name>
    <dbReference type="NCBI Taxonomy" id="659824"/>
    <lineage>
        <taxon>Bacteria</taxon>
        <taxon>Bacillati</taxon>
        <taxon>Actinomycetota</taxon>
        <taxon>Actinomycetes</taxon>
        <taxon>Mycobacteriales</taxon>
        <taxon>Mycobacteriaceae</taxon>
        <taxon>Mycolicibacterium</taxon>
    </lineage>
</organism>
<comment type="caution">
    <text evidence="2">The sequence shown here is derived from an EMBL/GenBank/DDBJ whole genome shotgun (WGS) entry which is preliminary data.</text>
</comment>
<name>A0A7I9ZFH7_9MYCO</name>
<sequence length="87" mass="9412">MPDLVLLEDLVLSGSVSPPPSCRSDTREWRFCDGDVDSADREFDPSDDDAELPDDSDPVSEESAEATPWPVVMATPNPKATAPARSH</sequence>